<keyword evidence="5" id="KW-0175">Coiled coil</keyword>
<dbReference type="GO" id="GO:0008017">
    <property type="term" value="F:microtubule binding"/>
    <property type="evidence" value="ECO:0007669"/>
    <property type="project" value="InterPro"/>
</dbReference>
<evidence type="ECO:0000256" key="2">
    <source>
        <dbReference type="ARBA" id="ARBA00007429"/>
    </source>
</evidence>
<feature type="compositionally biased region" description="Low complexity" evidence="7">
    <location>
        <begin position="521"/>
        <end position="539"/>
    </location>
</feature>
<evidence type="ECO:0000256" key="3">
    <source>
        <dbReference type="ARBA" id="ARBA00022490"/>
    </source>
</evidence>
<protein>
    <recommendedName>
        <fullName evidence="8">NUDE domain-containing protein</fullName>
    </recommendedName>
</protein>
<organism evidence="9 10">
    <name type="scientific">Tothia fuscella</name>
    <dbReference type="NCBI Taxonomy" id="1048955"/>
    <lineage>
        <taxon>Eukaryota</taxon>
        <taxon>Fungi</taxon>
        <taxon>Dikarya</taxon>
        <taxon>Ascomycota</taxon>
        <taxon>Pezizomycotina</taxon>
        <taxon>Dothideomycetes</taxon>
        <taxon>Pleosporomycetidae</taxon>
        <taxon>Venturiales</taxon>
        <taxon>Cylindrosympodiaceae</taxon>
        <taxon>Tothia</taxon>
    </lineage>
</organism>
<feature type="region of interest" description="Disordered" evidence="7">
    <location>
        <begin position="609"/>
        <end position="649"/>
    </location>
</feature>
<keyword evidence="6" id="KW-0206">Cytoskeleton</keyword>
<feature type="compositionally biased region" description="Low complexity" evidence="7">
    <location>
        <begin position="217"/>
        <end position="233"/>
    </location>
</feature>
<evidence type="ECO:0000313" key="9">
    <source>
        <dbReference type="EMBL" id="KAF2431569.1"/>
    </source>
</evidence>
<evidence type="ECO:0000256" key="1">
    <source>
        <dbReference type="ARBA" id="ARBA00004245"/>
    </source>
</evidence>
<dbReference type="PANTHER" id="PTHR10921:SF1">
    <property type="entry name" value="NUCLEAR DISTRIBUTION PROTEIN NUDE HOMOLOG"/>
    <property type="match status" value="1"/>
</dbReference>
<evidence type="ECO:0000313" key="10">
    <source>
        <dbReference type="Proteomes" id="UP000800235"/>
    </source>
</evidence>
<feature type="compositionally biased region" description="Low complexity" evidence="7">
    <location>
        <begin position="240"/>
        <end position="251"/>
    </location>
</feature>
<reference evidence="9" key="1">
    <citation type="journal article" date="2020" name="Stud. Mycol.">
        <title>101 Dothideomycetes genomes: a test case for predicting lifestyles and emergence of pathogens.</title>
        <authorList>
            <person name="Haridas S."/>
            <person name="Albert R."/>
            <person name="Binder M."/>
            <person name="Bloem J."/>
            <person name="Labutti K."/>
            <person name="Salamov A."/>
            <person name="Andreopoulos B."/>
            <person name="Baker S."/>
            <person name="Barry K."/>
            <person name="Bills G."/>
            <person name="Bluhm B."/>
            <person name="Cannon C."/>
            <person name="Castanera R."/>
            <person name="Culley D."/>
            <person name="Daum C."/>
            <person name="Ezra D."/>
            <person name="Gonzalez J."/>
            <person name="Henrissat B."/>
            <person name="Kuo A."/>
            <person name="Liang C."/>
            <person name="Lipzen A."/>
            <person name="Lutzoni F."/>
            <person name="Magnuson J."/>
            <person name="Mondo S."/>
            <person name="Nolan M."/>
            <person name="Ohm R."/>
            <person name="Pangilinan J."/>
            <person name="Park H.-J."/>
            <person name="Ramirez L."/>
            <person name="Alfaro M."/>
            <person name="Sun H."/>
            <person name="Tritt A."/>
            <person name="Yoshinaga Y."/>
            <person name="Zwiers L.-H."/>
            <person name="Turgeon B."/>
            <person name="Goodwin S."/>
            <person name="Spatafora J."/>
            <person name="Crous P."/>
            <person name="Grigoriev I."/>
        </authorList>
    </citation>
    <scope>NUCLEOTIDE SEQUENCE</scope>
    <source>
        <strain evidence="9">CBS 130266</strain>
    </source>
</reference>
<dbReference type="GO" id="GO:0047496">
    <property type="term" value="P:vesicle transport along microtubule"/>
    <property type="evidence" value="ECO:0007669"/>
    <property type="project" value="TreeGrafter"/>
</dbReference>
<feature type="compositionally biased region" description="Low complexity" evidence="7">
    <location>
        <begin position="328"/>
        <end position="342"/>
    </location>
</feature>
<evidence type="ECO:0000256" key="4">
    <source>
        <dbReference type="ARBA" id="ARBA00022701"/>
    </source>
</evidence>
<feature type="region of interest" description="Disordered" evidence="7">
    <location>
        <begin position="177"/>
        <end position="596"/>
    </location>
</feature>
<proteinExistence type="inferred from homology"/>
<keyword evidence="10" id="KW-1185">Reference proteome</keyword>
<name>A0A9P4TYM2_9PEZI</name>
<evidence type="ECO:0000256" key="5">
    <source>
        <dbReference type="ARBA" id="ARBA00023054"/>
    </source>
</evidence>
<evidence type="ECO:0000256" key="7">
    <source>
        <dbReference type="SAM" id="MobiDB-lite"/>
    </source>
</evidence>
<feature type="compositionally biased region" description="Basic and acidic residues" evidence="7">
    <location>
        <begin position="314"/>
        <end position="325"/>
    </location>
</feature>
<accession>A0A9P4TYM2</accession>
<dbReference type="Gene3D" id="6.10.250.1080">
    <property type="match status" value="1"/>
</dbReference>
<dbReference type="GO" id="GO:0005874">
    <property type="term" value="C:microtubule"/>
    <property type="evidence" value="ECO:0007669"/>
    <property type="project" value="UniProtKB-KW"/>
</dbReference>
<dbReference type="Proteomes" id="UP000800235">
    <property type="component" value="Unassembled WGS sequence"/>
</dbReference>
<comment type="subcellular location">
    <subcellularLocation>
        <location evidence="1">Cytoplasm</location>
        <location evidence="1">Cytoskeleton</location>
    </subcellularLocation>
</comment>
<dbReference type="EMBL" id="MU007031">
    <property type="protein sequence ID" value="KAF2431569.1"/>
    <property type="molecule type" value="Genomic_DNA"/>
</dbReference>
<dbReference type="GO" id="GO:0005871">
    <property type="term" value="C:kinesin complex"/>
    <property type="evidence" value="ECO:0007669"/>
    <property type="project" value="TreeGrafter"/>
</dbReference>
<dbReference type="AlphaFoldDB" id="A0A9P4TYM2"/>
<sequence>MESHTSSPAPKGLTMEQEIEYWKNNYAQMEEDLKDFQASSRELEAEMEKDMEASDKRERQLREKVDNLTYEVEEWKTKHRQAKIETNNAQNTLQKEITQLRKENRELHLKLRDIEVANDDYERQARHQTSSLEDLESKYNVGIERHVMLEEEVRNGEQERENLRIETQRLRDELSDLKIESDITHEKLRTAEETIERFHSRNPRQLATDGLRPPSPASEGSVSATTTASSPVAYTPPPSKSETSPSTAQTTPPSPPLSDASAKANRRRITNPITPARQRTLNTGIAATPKTVQSTIRQPPRHSRRPSVALSATKPRDAREPREPRAPPSTARRTTSKSSRPSFGIPEPTTALPRSGSLYQMSALRGKVQKLQERVQSVRSKLPAPTTTPPRASPRGSTLSAIPDSVTVRSGRKRVSNSTTGSEHLPVSRLSFGLGQSTSTRPDGIMHPPGGGSRPSSRASVTSAAGGANPGVMFARPQSRSGMSGARTPSFYDRRPRSSMSGSVSGTTASFGIGEFARSNTPGPRSGTPGPRSGTPGPRMGHGHSQSVSGIGFADEAESFNNVTSRDRRTTLEKGFSAIPTPSGLPVPRRQSGGASQILDMGRRQSNNISFAKSVGPGGARPSSRAEGAMPPPKRKTNAISEGGLGETF</sequence>
<keyword evidence="4" id="KW-0493">Microtubule</keyword>
<feature type="compositionally biased region" description="Polar residues" evidence="7">
    <location>
        <begin position="271"/>
        <end position="297"/>
    </location>
</feature>
<dbReference type="GO" id="GO:0000132">
    <property type="term" value="P:establishment of mitotic spindle orientation"/>
    <property type="evidence" value="ECO:0007669"/>
    <property type="project" value="TreeGrafter"/>
</dbReference>
<dbReference type="OrthoDB" id="5877028at2759"/>
<dbReference type="PANTHER" id="PTHR10921">
    <property type="entry name" value="NUCLEAR DISTRIBUTION PROTEIN NUDE HOMOLOG 1"/>
    <property type="match status" value="1"/>
</dbReference>
<evidence type="ECO:0000256" key="6">
    <source>
        <dbReference type="ARBA" id="ARBA00023212"/>
    </source>
</evidence>
<dbReference type="GO" id="GO:0007020">
    <property type="term" value="P:microtubule nucleation"/>
    <property type="evidence" value="ECO:0007669"/>
    <property type="project" value="TreeGrafter"/>
</dbReference>
<dbReference type="GO" id="GO:0000776">
    <property type="term" value="C:kinetochore"/>
    <property type="evidence" value="ECO:0007669"/>
    <property type="project" value="TreeGrafter"/>
</dbReference>
<dbReference type="GO" id="GO:0051642">
    <property type="term" value="P:centrosome localization"/>
    <property type="evidence" value="ECO:0007669"/>
    <property type="project" value="TreeGrafter"/>
</dbReference>
<dbReference type="Pfam" id="PF04880">
    <property type="entry name" value="NUDE_C"/>
    <property type="match status" value="1"/>
</dbReference>
<gene>
    <name evidence="9" type="ORF">EJ08DRAFT_610599</name>
</gene>
<keyword evidence="3" id="KW-0963">Cytoplasm</keyword>
<dbReference type="InterPro" id="IPR006964">
    <property type="entry name" value="NUDE_dom"/>
</dbReference>
<dbReference type="GO" id="GO:0007059">
    <property type="term" value="P:chromosome segregation"/>
    <property type="evidence" value="ECO:0007669"/>
    <property type="project" value="TreeGrafter"/>
</dbReference>
<feature type="compositionally biased region" description="Basic and acidic residues" evidence="7">
    <location>
        <begin position="177"/>
        <end position="199"/>
    </location>
</feature>
<comment type="caution">
    <text evidence="9">The sequence shown here is derived from an EMBL/GenBank/DDBJ whole genome shotgun (WGS) entry which is preliminary data.</text>
</comment>
<comment type="similarity">
    <text evidence="2">Belongs to the nudE family.</text>
</comment>
<evidence type="ECO:0000259" key="8">
    <source>
        <dbReference type="Pfam" id="PF04880"/>
    </source>
</evidence>
<feature type="compositionally biased region" description="Polar residues" evidence="7">
    <location>
        <begin position="498"/>
        <end position="510"/>
    </location>
</feature>
<dbReference type="InterPro" id="IPR033494">
    <property type="entry name" value="NUDE"/>
</dbReference>
<feature type="domain" description="NUDE" evidence="8">
    <location>
        <begin position="131"/>
        <end position="310"/>
    </location>
</feature>